<dbReference type="Pfam" id="PF02518">
    <property type="entry name" value="HATPase_c"/>
    <property type="match status" value="1"/>
</dbReference>
<evidence type="ECO:0000313" key="8">
    <source>
        <dbReference type="EMBL" id="ACY18347.1"/>
    </source>
</evidence>
<feature type="compositionally biased region" description="Low complexity" evidence="6">
    <location>
        <begin position="292"/>
        <end position="310"/>
    </location>
</feature>
<feature type="region of interest" description="Disordered" evidence="6">
    <location>
        <begin position="160"/>
        <end position="186"/>
    </location>
</feature>
<accession>D0LIJ1</accession>
<dbReference type="InterPro" id="IPR011990">
    <property type="entry name" value="TPR-like_helical_dom_sf"/>
</dbReference>
<dbReference type="Gene3D" id="1.25.40.10">
    <property type="entry name" value="Tetratricopeptide repeat domain"/>
    <property type="match status" value="2"/>
</dbReference>
<feature type="compositionally biased region" description="Low complexity" evidence="6">
    <location>
        <begin position="160"/>
        <end position="175"/>
    </location>
</feature>
<evidence type="ECO:0000256" key="5">
    <source>
        <dbReference type="ARBA" id="ARBA00023012"/>
    </source>
</evidence>
<dbReference type="KEGG" id="hoh:Hoch_5872"/>
<dbReference type="Gene3D" id="3.30.565.10">
    <property type="entry name" value="Histidine kinase-like ATPase, C-terminal domain"/>
    <property type="match status" value="1"/>
</dbReference>
<evidence type="ECO:0000259" key="7">
    <source>
        <dbReference type="PROSITE" id="PS50109"/>
    </source>
</evidence>
<keyword evidence="5" id="KW-0902">Two-component regulatory system</keyword>
<dbReference type="HOGENOM" id="CLU_385322_0_0_7"/>
<evidence type="ECO:0000256" key="6">
    <source>
        <dbReference type="SAM" id="MobiDB-lite"/>
    </source>
</evidence>
<dbReference type="PRINTS" id="PR00344">
    <property type="entry name" value="BCTRLSENSOR"/>
</dbReference>
<dbReference type="SUPFAM" id="SSF48452">
    <property type="entry name" value="TPR-like"/>
    <property type="match status" value="1"/>
</dbReference>
<evidence type="ECO:0000313" key="9">
    <source>
        <dbReference type="Proteomes" id="UP000001880"/>
    </source>
</evidence>
<feature type="domain" description="Histidine kinase" evidence="7">
    <location>
        <begin position="493"/>
        <end position="700"/>
    </location>
</feature>
<dbReference type="InterPro" id="IPR019734">
    <property type="entry name" value="TPR_rpt"/>
</dbReference>
<dbReference type="InterPro" id="IPR004358">
    <property type="entry name" value="Sig_transdc_His_kin-like_C"/>
</dbReference>
<evidence type="ECO:0000256" key="2">
    <source>
        <dbReference type="ARBA" id="ARBA00012438"/>
    </source>
</evidence>
<dbReference type="PANTHER" id="PTHR43711:SF1">
    <property type="entry name" value="HISTIDINE KINASE 1"/>
    <property type="match status" value="1"/>
</dbReference>
<dbReference type="EMBL" id="CP001804">
    <property type="protein sequence ID" value="ACY18347.1"/>
    <property type="molecule type" value="Genomic_DNA"/>
</dbReference>
<keyword evidence="9" id="KW-1185">Reference proteome</keyword>
<dbReference type="RefSeq" id="WP_012830939.1">
    <property type="nucleotide sequence ID" value="NC_013440.1"/>
</dbReference>
<protein>
    <recommendedName>
        <fullName evidence="2">histidine kinase</fullName>
        <ecNumber evidence="2">2.7.13.3</ecNumber>
    </recommendedName>
</protein>
<evidence type="ECO:0000256" key="4">
    <source>
        <dbReference type="ARBA" id="ARBA00022777"/>
    </source>
</evidence>
<keyword evidence="4 8" id="KW-0418">Kinase</keyword>
<dbReference type="InterPro" id="IPR003594">
    <property type="entry name" value="HATPase_dom"/>
</dbReference>
<evidence type="ECO:0000256" key="3">
    <source>
        <dbReference type="ARBA" id="ARBA00022679"/>
    </source>
</evidence>
<sequence length="717" mass="74788">MRSVPALVELAERYAAMGLSAAARGAFLRALAESPEDPTAGQRLSELCLATGDGPAAARYAKALVTHHPSAESRVLLGRAQLAVREFQAARFAFGTALEARPSAEARIHAHLGLSSVALAERDRTGAGAHAMAALDSVIELLEAQQRAAAAAAESAGDESAAAASADAESAGAASPDTVSEDDERPPLALLDTVLGRVVETGRTDDANACLDELDERAPAPAALLRALLLSARHAYGDNGAGEFELDRMLSRALELLQPSGAHGESPSDARGRDQAEDASDEDTGQTLAAEPARNAAAGQPPRGPRPGRQLARALQLRLVERLLGRRQQDPVCRTQAVAQLERLAEELRAEPPSPVRARTLARVAVLLAAAREEEPGGAERAEALYRESLALQPGHPAVANRLAAIALGRGDGDAALREISRALSMDADHDWSWRTAARTLEVSSRGPRPEQRIACLLDAATPGAGLAASASARLMAAAADIARDDMLAGMYARGHRVKNLLGIIGARTRSARKLADGTVAARLSDLEREVTSLYDEWSAYLRSMRQGGTTVELIPTASILGEVVEAASARTSVPIALDLPAGLSDLRGDRLLLREALLNIISNAAEASENNDGRVDVSARVASSGAAQAVEIEVADTGPGIPLADLGRVFAPGYTTKESGSGIGLAIAERVVSAHYGRIRIDSEPGRGTRMTVVLPCDLGGFSHLAALVRLGGDGV</sequence>
<gene>
    <name evidence="8" type="ordered locus">Hoch_5872</name>
</gene>
<organism evidence="8 9">
    <name type="scientific">Haliangium ochraceum (strain DSM 14365 / JCM 11303 / SMP-2)</name>
    <dbReference type="NCBI Taxonomy" id="502025"/>
    <lineage>
        <taxon>Bacteria</taxon>
        <taxon>Pseudomonadati</taxon>
        <taxon>Myxococcota</taxon>
        <taxon>Polyangia</taxon>
        <taxon>Haliangiales</taxon>
        <taxon>Kofleriaceae</taxon>
        <taxon>Haliangium</taxon>
    </lineage>
</organism>
<dbReference type="SMART" id="SM00028">
    <property type="entry name" value="TPR"/>
    <property type="match status" value="3"/>
</dbReference>
<dbReference type="PANTHER" id="PTHR43711">
    <property type="entry name" value="TWO-COMPONENT HISTIDINE KINASE"/>
    <property type="match status" value="1"/>
</dbReference>
<dbReference type="EC" id="2.7.13.3" evidence="2"/>
<dbReference type="AlphaFoldDB" id="D0LIJ1"/>
<proteinExistence type="predicted"/>
<dbReference type="STRING" id="502025.Hoch_5872"/>
<dbReference type="InterPro" id="IPR005467">
    <property type="entry name" value="His_kinase_dom"/>
</dbReference>
<dbReference type="SMART" id="SM00387">
    <property type="entry name" value="HATPase_c"/>
    <property type="match status" value="1"/>
</dbReference>
<dbReference type="InterPro" id="IPR036890">
    <property type="entry name" value="HATPase_C_sf"/>
</dbReference>
<dbReference type="OrthoDB" id="9781147at2"/>
<comment type="catalytic activity">
    <reaction evidence="1">
        <text>ATP + protein L-histidine = ADP + protein N-phospho-L-histidine.</text>
        <dbReference type="EC" id="2.7.13.3"/>
    </reaction>
</comment>
<feature type="compositionally biased region" description="Basic and acidic residues" evidence="6">
    <location>
        <begin position="266"/>
        <end position="276"/>
    </location>
</feature>
<dbReference type="GO" id="GO:0000160">
    <property type="term" value="P:phosphorelay signal transduction system"/>
    <property type="evidence" value="ECO:0007669"/>
    <property type="project" value="UniProtKB-KW"/>
</dbReference>
<dbReference type="GO" id="GO:0004673">
    <property type="term" value="F:protein histidine kinase activity"/>
    <property type="evidence" value="ECO:0007669"/>
    <property type="project" value="UniProtKB-EC"/>
</dbReference>
<dbReference type="InterPro" id="IPR050736">
    <property type="entry name" value="Sensor_HK_Regulatory"/>
</dbReference>
<feature type="region of interest" description="Disordered" evidence="6">
    <location>
        <begin position="259"/>
        <end position="310"/>
    </location>
</feature>
<dbReference type="Proteomes" id="UP000001880">
    <property type="component" value="Chromosome"/>
</dbReference>
<reference evidence="8 9" key="1">
    <citation type="journal article" date="2010" name="Stand. Genomic Sci.">
        <title>Complete genome sequence of Haliangium ochraceum type strain (SMP-2).</title>
        <authorList>
            <consortium name="US DOE Joint Genome Institute (JGI-PGF)"/>
            <person name="Ivanova N."/>
            <person name="Daum C."/>
            <person name="Lang E."/>
            <person name="Abt B."/>
            <person name="Kopitz M."/>
            <person name="Saunders E."/>
            <person name="Lapidus A."/>
            <person name="Lucas S."/>
            <person name="Glavina Del Rio T."/>
            <person name="Nolan M."/>
            <person name="Tice H."/>
            <person name="Copeland A."/>
            <person name="Cheng J.F."/>
            <person name="Chen F."/>
            <person name="Bruce D."/>
            <person name="Goodwin L."/>
            <person name="Pitluck S."/>
            <person name="Mavromatis K."/>
            <person name="Pati A."/>
            <person name="Mikhailova N."/>
            <person name="Chen A."/>
            <person name="Palaniappan K."/>
            <person name="Land M."/>
            <person name="Hauser L."/>
            <person name="Chang Y.J."/>
            <person name="Jeffries C.D."/>
            <person name="Detter J.C."/>
            <person name="Brettin T."/>
            <person name="Rohde M."/>
            <person name="Goker M."/>
            <person name="Bristow J."/>
            <person name="Markowitz V."/>
            <person name="Eisen J.A."/>
            <person name="Hugenholtz P."/>
            <person name="Kyrpides N.C."/>
            <person name="Klenk H.P."/>
        </authorList>
    </citation>
    <scope>NUCLEOTIDE SEQUENCE [LARGE SCALE GENOMIC DNA]</scope>
    <source>
        <strain evidence="9">DSM 14365 / CIP 107738 / JCM 11303 / AJ 13395 / SMP-2</strain>
    </source>
</reference>
<dbReference type="SUPFAM" id="SSF55874">
    <property type="entry name" value="ATPase domain of HSP90 chaperone/DNA topoisomerase II/histidine kinase"/>
    <property type="match status" value="1"/>
</dbReference>
<name>D0LIJ1_HALO1</name>
<keyword evidence="3" id="KW-0808">Transferase</keyword>
<evidence type="ECO:0000256" key="1">
    <source>
        <dbReference type="ARBA" id="ARBA00000085"/>
    </source>
</evidence>
<dbReference type="eggNOG" id="COG2205">
    <property type="taxonomic scope" value="Bacteria"/>
</dbReference>
<dbReference type="PROSITE" id="PS50109">
    <property type="entry name" value="HIS_KIN"/>
    <property type="match status" value="1"/>
</dbReference>